<dbReference type="InterPro" id="IPR008754">
    <property type="entry name" value="Peptidase_M43"/>
</dbReference>
<feature type="domain" description="Peptidase M43 pregnancy-associated plasma-A" evidence="11">
    <location>
        <begin position="234"/>
        <end position="348"/>
    </location>
</feature>
<dbReference type="PROSITE" id="PS51257">
    <property type="entry name" value="PROKAR_LIPOPROTEIN"/>
    <property type="match status" value="1"/>
</dbReference>
<dbReference type="HOGENOM" id="CLU_050644_0_0_10"/>
<dbReference type="InterPro" id="IPR024079">
    <property type="entry name" value="MetalloPept_cat_dom_sf"/>
</dbReference>
<dbReference type="Proteomes" id="UP000004394">
    <property type="component" value="Unassembled WGS sequence"/>
</dbReference>
<evidence type="ECO:0000256" key="7">
    <source>
        <dbReference type="ARBA" id="ARBA00023049"/>
    </source>
</evidence>
<evidence type="ECO:0000256" key="6">
    <source>
        <dbReference type="ARBA" id="ARBA00022833"/>
    </source>
</evidence>
<evidence type="ECO:0000256" key="4">
    <source>
        <dbReference type="ARBA" id="ARBA00022729"/>
    </source>
</evidence>
<evidence type="ECO:0000313" key="12">
    <source>
        <dbReference type="EMBL" id="EFM01693.1"/>
    </source>
</evidence>
<evidence type="ECO:0000259" key="11">
    <source>
        <dbReference type="Pfam" id="PF05572"/>
    </source>
</evidence>
<keyword evidence="4 10" id="KW-0732">Signal</keyword>
<dbReference type="eggNOG" id="COG3291">
    <property type="taxonomic scope" value="Bacteria"/>
</dbReference>
<evidence type="ECO:0000256" key="1">
    <source>
        <dbReference type="ARBA" id="ARBA00008721"/>
    </source>
</evidence>
<dbReference type="EC" id="3.4.24.-" evidence="12"/>
<dbReference type="Pfam" id="PF05572">
    <property type="entry name" value="Peptidase_M43"/>
    <property type="match status" value="1"/>
</dbReference>
<accession>E0NT78</accession>
<evidence type="ECO:0000256" key="2">
    <source>
        <dbReference type="ARBA" id="ARBA00022670"/>
    </source>
</evidence>
<keyword evidence="7 12" id="KW-0482">Metalloprotease</keyword>
<keyword evidence="2" id="KW-0645">Protease</keyword>
<dbReference type="PANTHER" id="PTHR47466:SF1">
    <property type="entry name" value="METALLOPROTEASE MEP1 (AFU_ORTHOLOGUE AFUA_1G07730)-RELATED"/>
    <property type="match status" value="1"/>
</dbReference>
<dbReference type="Gene3D" id="3.40.390.10">
    <property type="entry name" value="Collagenase (Catalytic Domain)"/>
    <property type="match status" value="1"/>
</dbReference>
<evidence type="ECO:0000256" key="9">
    <source>
        <dbReference type="SAM" id="MobiDB-lite"/>
    </source>
</evidence>
<comment type="similarity">
    <text evidence="1">Belongs to the peptidase M43B family.</text>
</comment>
<keyword evidence="13" id="KW-1185">Reference proteome</keyword>
<keyword evidence="6" id="KW-0862">Zinc</keyword>
<evidence type="ECO:0000313" key="13">
    <source>
        <dbReference type="Proteomes" id="UP000004394"/>
    </source>
</evidence>
<dbReference type="AlphaFoldDB" id="E0NT78"/>
<dbReference type="InterPro" id="IPR023852">
    <property type="entry name" value="Metalloproteinase_lipop_BF0631"/>
</dbReference>
<dbReference type="GO" id="GO:0046872">
    <property type="term" value="F:metal ion binding"/>
    <property type="evidence" value="ECO:0007669"/>
    <property type="project" value="UniProtKB-KW"/>
</dbReference>
<name>E0NT78_9BACT</name>
<evidence type="ECO:0000256" key="3">
    <source>
        <dbReference type="ARBA" id="ARBA00022723"/>
    </source>
</evidence>
<reference evidence="12" key="1">
    <citation type="submission" date="2010-07" db="EMBL/GenBank/DDBJ databases">
        <authorList>
            <person name="Muzny D."/>
            <person name="Qin X."/>
            <person name="Deng J."/>
            <person name="Jiang H."/>
            <person name="Liu Y."/>
            <person name="Qu J."/>
            <person name="Song X.-Z."/>
            <person name="Zhang L."/>
            <person name="Thornton R."/>
            <person name="Coyle M."/>
            <person name="Francisco L."/>
            <person name="Jackson L."/>
            <person name="Javaid M."/>
            <person name="Korchina V."/>
            <person name="Kovar C."/>
            <person name="Mata R."/>
            <person name="Mathew T."/>
            <person name="Ngo R."/>
            <person name="Nguyen L."/>
            <person name="Nguyen N."/>
            <person name="Okwuonu G."/>
            <person name="Ongeri F."/>
            <person name="Pham C."/>
            <person name="Simmons D."/>
            <person name="Wilczek-Boney K."/>
            <person name="Hale W."/>
            <person name="Jakkamsetti A."/>
            <person name="Pham P."/>
            <person name="Ruth R."/>
            <person name="San Lucas F."/>
            <person name="Warren J."/>
            <person name="Zhang J."/>
            <person name="Zhao Z."/>
            <person name="Zhou C."/>
            <person name="Zhu D."/>
            <person name="Lee S."/>
            <person name="Bess C."/>
            <person name="Blankenburg K."/>
            <person name="Forbes L."/>
            <person name="Fu Q."/>
            <person name="Gubbala S."/>
            <person name="Hirani K."/>
            <person name="Jayaseelan J.C."/>
            <person name="Lara F."/>
            <person name="Munidasa M."/>
            <person name="Palculict T."/>
            <person name="Patil S."/>
            <person name="Pu L.-L."/>
            <person name="Saada N."/>
            <person name="Tang L."/>
            <person name="Weissenberger G."/>
            <person name="Zhu Y."/>
            <person name="Hemphill L."/>
            <person name="Shang Y."/>
            <person name="Youmans B."/>
            <person name="Ayvaz T."/>
            <person name="Ross M."/>
            <person name="Santibanez J."/>
            <person name="Aqrawi P."/>
            <person name="Gross S."/>
            <person name="Joshi V."/>
            <person name="Fowler G."/>
            <person name="Nazareth L."/>
            <person name="Reid J."/>
            <person name="Worley K."/>
            <person name="Petrosino J."/>
            <person name="Highlander S."/>
            <person name="Gibbs R."/>
        </authorList>
    </citation>
    <scope>NUCLEOTIDE SEQUENCE [LARGE SCALE GENOMIC DNA]</scope>
    <source>
        <strain evidence="12">DSM 16973</strain>
    </source>
</reference>
<feature type="signal peptide" evidence="10">
    <location>
        <begin position="1"/>
        <end position="20"/>
    </location>
</feature>
<dbReference type="OrthoDB" id="6278496at2"/>
<comment type="caution">
    <text evidence="12">The sequence shown here is derived from an EMBL/GenBank/DDBJ whole genome shotgun (WGS) entry which is preliminary data.</text>
</comment>
<dbReference type="RefSeq" id="WP_006949459.1">
    <property type="nucleotide sequence ID" value="NZ_BAJI01000028.1"/>
</dbReference>
<keyword evidence="8" id="KW-1015">Disulfide bond</keyword>
<gene>
    <name evidence="12" type="ORF">HMPREF0658_1380</name>
</gene>
<evidence type="ECO:0000256" key="10">
    <source>
        <dbReference type="SAM" id="SignalP"/>
    </source>
</evidence>
<evidence type="ECO:0000256" key="8">
    <source>
        <dbReference type="ARBA" id="ARBA00023157"/>
    </source>
</evidence>
<keyword evidence="3" id="KW-0479">Metal-binding</keyword>
<dbReference type="SUPFAM" id="SSF55486">
    <property type="entry name" value="Metalloproteases ('zincins'), catalytic domain"/>
    <property type="match status" value="1"/>
</dbReference>
<dbReference type="GO" id="GO:0006508">
    <property type="term" value="P:proteolysis"/>
    <property type="evidence" value="ECO:0007669"/>
    <property type="project" value="UniProtKB-KW"/>
</dbReference>
<feature type="chain" id="PRO_5003138196" evidence="10">
    <location>
        <begin position="21"/>
        <end position="381"/>
    </location>
</feature>
<keyword evidence="5 12" id="KW-0378">Hydrolase</keyword>
<dbReference type="NCBIfam" id="TIGR03952">
    <property type="entry name" value="metzin_BF0631"/>
    <property type="match status" value="1"/>
</dbReference>
<dbReference type="PANTHER" id="PTHR47466">
    <property type="match status" value="1"/>
</dbReference>
<proteinExistence type="inferred from homology"/>
<evidence type="ECO:0000256" key="5">
    <source>
        <dbReference type="ARBA" id="ARBA00022801"/>
    </source>
</evidence>
<dbReference type="GO" id="GO:0008237">
    <property type="term" value="F:metallopeptidase activity"/>
    <property type="evidence" value="ECO:0007669"/>
    <property type="project" value="UniProtKB-KW"/>
</dbReference>
<dbReference type="STRING" id="862515.HMPREF0658_1380"/>
<dbReference type="BioCyc" id="PMAR862515-HMP:GMOO-1403-MONOMER"/>
<sequence length="381" mass="44035">MYIKQLVLCLSIGFALSFTACSDGDSNRSRSSSEIVDEDDDNTTATLDDSYTYRLPVVFHILYTNAADPTQYVSVERLGQILAHVNELYRGDVYGESQNIRVQFFLAEYDEQGRKLPIPGVDYIRYEGEYPIDAYRFLTNQEDGNEKYLWEPNEYVNVMLFHYKQNHSGGILLGLSHLPYIVRDETDLEGLHLASNHNITKRNLRFAYSASINSRYINDESSRYTDPAKRKEGYLYSSTDINVTLAHELGHYLGLHHTFSETENGGTANGCEDTDYCRDTPSYNKDEYDAYVTYYLNTHSKEQRKFSDLLKRLSCTNQMFIATNLMDYAVNRSYEFTADQRYRIRQVLYNSPLMPGPKKRKTRTSDVAPQGYINLPIRVVR</sequence>
<dbReference type="EMBL" id="AEEI01000046">
    <property type="protein sequence ID" value="EFM01693.1"/>
    <property type="molecule type" value="Genomic_DNA"/>
</dbReference>
<keyword evidence="12" id="KW-0449">Lipoprotein</keyword>
<feature type="region of interest" description="Disordered" evidence="9">
    <location>
        <begin position="22"/>
        <end position="41"/>
    </location>
</feature>
<protein>
    <submittedName>
        <fullName evidence="12">Zinc-dependent metalloproteinase lipoprotein, BF0631 family</fullName>
        <ecNumber evidence="12">3.4.24.-</ecNumber>
    </submittedName>
</protein>
<organism evidence="12 13">
    <name type="scientific">Hoylesella marshii DSM 16973 = JCM 13450</name>
    <dbReference type="NCBI Taxonomy" id="862515"/>
    <lineage>
        <taxon>Bacteria</taxon>
        <taxon>Pseudomonadati</taxon>
        <taxon>Bacteroidota</taxon>
        <taxon>Bacteroidia</taxon>
        <taxon>Bacteroidales</taxon>
        <taxon>Prevotellaceae</taxon>
        <taxon>Hoylesella</taxon>
    </lineage>
</organism>